<dbReference type="InterPro" id="IPR017850">
    <property type="entry name" value="Alkaline_phosphatase_core_sf"/>
</dbReference>
<accession>A0ABV1GD15</accession>
<protein>
    <submittedName>
        <fullName evidence="5">Arylsulfatase</fullName>
        <ecNumber evidence="5">3.1.6.1</ecNumber>
    </submittedName>
</protein>
<dbReference type="Pfam" id="PF00884">
    <property type="entry name" value="Sulfatase"/>
    <property type="match status" value="1"/>
</dbReference>
<feature type="domain" description="Sulfatase N-terminal" evidence="4">
    <location>
        <begin position="5"/>
        <end position="363"/>
    </location>
</feature>
<dbReference type="PROSITE" id="PS00149">
    <property type="entry name" value="SULFATASE_2"/>
    <property type="match status" value="1"/>
</dbReference>
<dbReference type="PANTHER" id="PTHR45953:SF1">
    <property type="entry name" value="IDURONATE 2-SULFATASE"/>
    <property type="match status" value="1"/>
</dbReference>
<evidence type="ECO:0000256" key="3">
    <source>
        <dbReference type="ARBA" id="ARBA00022801"/>
    </source>
</evidence>
<proteinExistence type="inferred from homology"/>
<dbReference type="GO" id="GO:0004065">
    <property type="term" value="F:arylsulfatase activity"/>
    <property type="evidence" value="ECO:0007669"/>
    <property type="project" value="UniProtKB-EC"/>
</dbReference>
<organism evidence="5 6">
    <name type="scientific">Ruthenibacterium intestinale</name>
    <dbReference type="NCBI Taxonomy" id="3133163"/>
    <lineage>
        <taxon>Bacteria</taxon>
        <taxon>Bacillati</taxon>
        <taxon>Bacillota</taxon>
        <taxon>Clostridia</taxon>
        <taxon>Eubacteriales</taxon>
        <taxon>Oscillospiraceae</taxon>
        <taxon>Ruthenibacterium</taxon>
    </lineage>
</organism>
<dbReference type="SUPFAM" id="SSF53649">
    <property type="entry name" value="Alkaline phosphatase-like"/>
    <property type="match status" value="1"/>
</dbReference>
<keyword evidence="2" id="KW-0479">Metal-binding</keyword>
<dbReference type="InterPro" id="IPR024607">
    <property type="entry name" value="Sulfatase_CS"/>
</dbReference>
<dbReference type="Proteomes" id="UP001477672">
    <property type="component" value="Unassembled WGS sequence"/>
</dbReference>
<dbReference type="EC" id="3.1.6.1" evidence="5"/>
<name>A0ABV1GD15_9FIRM</name>
<sequence>MNERPNIVLIVTDEMRGDCMGVAGHPDVKTPYLDSLADMGVYYPNAYSPCPSCVPARAVLHTGLSPRHTGRVGYQDCVEWNYGCTMAGELTRQGYQTHCVGKMHVYPARNSMGFSSVELHDGYLHYGRFPGVDYHENQQISDDYFYWLKNEKGIACDVTDSGVECNSWVARPWPYEEALHPTNWVASRSIDFLRRRDPRKPFFLMVSFVRPHAPYDAPQCYFDMYRDRALRAPARGDWDREDWLQRYGRRYNAATGPSDPELIRQQQIGYYACITHMDHQIGRIWMSLVEHGLRDNTVILFTSDHGEMLSDHCWCHKSLPYQGSVRVPMLVAGPEKYIGPAGRTDLSLVGLQDAMPTVLKLADAPVPAHLDGENALEGTKRTWLHGEHVFRFENRSNQFIVTKTDKYVWFSQTGEEQYFDLENDPQETHNAIEDPAHQARIAQLRGYLIEALKDSEEGYSDGEHLIVGRPPQECLSNATAENV</sequence>
<evidence type="ECO:0000256" key="1">
    <source>
        <dbReference type="ARBA" id="ARBA00008779"/>
    </source>
</evidence>
<comment type="similarity">
    <text evidence="1">Belongs to the sulfatase family.</text>
</comment>
<dbReference type="InterPro" id="IPR000917">
    <property type="entry name" value="Sulfatase_N"/>
</dbReference>
<comment type="caution">
    <text evidence="5">The sequence shown here is derived from an EMBL/GenBank/DDBJ whole genome shotgun (WGS) entry which is preliminary data.</text>
</comment>
<dbReference type="PANTHER" id="PTHR45953">
    <property type="entry name" value="IDURONATE 2-SULFATASE"/>
    <property type="match status" value="1"/>
</dbReference>
<evidence type="ECO:0000256" key="2">
    <source>
        <dbReference type="ARBA" id="ARBA00022723"/>
    </source>
</evidence>
<reference evidence="5 6" key="1">
    <citation type="submission" date="2024-03" db="EMBL/GenBank/DDBJ databases">
        <title>Human intestinal bacterial collection.</title>
        <authorList>
            <person name="Pauvert C."/>
            <person name="Hitch T.C.A."/>
            <person name="Clavel T."/>
        </authorList>
    </citation>
    <scope>NUCLEOTIDE SEQUENCE [LARGE SCALE GENOMIC DNA]</scope>
    <source>
        <strain evidence="5 6">CLA-JM-H11</strain>
    </source>
</reference>
<dbReference type="CDD" id="cd16022">
    <property type="entry name" value="sulfatase_like"/>
    <property type="match status" value="1"/>
</dbReference>
<evidence type="ECO:0000313" key="5">
    <source>
        <dbReference type="EMBL" id="MEQ2519729.1"/>
    </source>
</evidence>
<keyword evidence="3 5" id="KW-0378">Hydrolase</keyword>
<keyword evidence="6" id="KW-1185">Reference proteome</keyword>
<evidence type="ECO:0000313" key="6">
    <source>
        <dbReference type="Proteomes" id="UP001477672"/>
    </source>
</evidence>
<dbReference type="NCBIfam" id="NF010322">
    <property type="entry name" value="PRK13759.1"/>
    <property type="match status" value="1"/>
</dbReference>
<dbReference type="EMBL" id="JBBMFA010000066">
    <property type="protein sequence ID" value="MEQ2519729.1"/>
    <property type="molecule type" value="Genomic_DNA"/>
</dbReference>
<dbReference type="RefSeq" id="WP_349215163.1">
    <property type="nucleotide sequence ID" value="NZ_JBBMFA010000066.1"/>
</dbReference>
<gene>
    <name evidence="5" type="ORF">WMO24_04685</name>
</gene>
<evidence type="ECO:0000259" key="4">
    <source>
        <dbReference type="Pfam" id="PF00884"/>
    </source>
</evidence>
<dbReference type="Gene3D" id="3.40.720.10">
    <property type="entry name" value="Alkaline Phosphatase, subunit A"/>
    <property type="match status" value="1"/>
</dbReference>